<evidence type="ECO:0000313" key="2">
    <source>
        <dbReference type="Proteomes" id="UP001631969"/>
    </source>
</evidence>
<protein>
    <submittedName>
        <fullName evidence="1">Uncharacterized protein</fullName>
    </submittedName>
</protein>
<reference evidence="1" key="1">
    <citation type="submission" date="2024-12" db="EMBL/GenBank/DDBJ databases">
        <authorList>
            <person name="Wu N."/>
        </authorList>
    </citation>
    <scope>NUCLEOTIDE SEQUENCE</scope>
    <source>
        <strain evidence="1">P15</strain>
    </source>
</reference>
<organism evidence="1 2">
    <name type="scientific">Paenibacillus mesotrionivorans</name>
    <dbReference type="NCBI Taxonomy" id="3160968"/>
    <lineage>
        <taxon>Bacteria</taxon>
        <taxon>Bacillati</taxon>
        <taxon>Bacillota</taxon>
        <taxon>Bacilli</taxon>
        <taxon>Bacillales</taxon>
        <taxon>Paenibacillaceae</taxon>
        <taxon>Paenibacillus</taxon>
    </lineage>
</organism>
<sequence length="143" mass="16251">MSLPLDARQDTYMRGVKSTTSKRKHTYAILLMAWVFLIALGVWGTKAYSDHLRGQIATQIAEQNKTQLEAIQHDYQTQIGDLKIAFQTEIAKLQTKVDALNELLAFTKDSANSKTDNSNQLYTQLAEVKKQLEELQHNLDVLK</sequence>
<dbReference type="EMBL" id="JBJURJ010000003">
    <property type="protein sequence ID" value="MFM9327566.1"/>
    <property type="molecule type" value="Genomic_DNA"/>
</dbReference>
<evidence type="ECO:0000313" key="1">
    <source>
        <dbReference type="EMBL" id="MFM9327566.1"/>
    </source>
</evidence>
<gene>
    <name evidence="1" type="ORF">ACI1P1_04545</name>
</gene>
<name>A0ACC7NU27_9BACL</name>
<keyword evidence="2" id="KW-1185">Reference proteome</keyword>
<dbReference type="Proteomes" id="UP001631969">
    <property type="component" value="Unassembled WGS sequence"/>
</dbReference>
<proteinExistence type="predicted"/>
<accession>A0ACC7NU27</accession>
<comment type="caution">
    <text evidence="1">The sequence shown here is derived from an EMBL/GenBank/DDBJ whole genome shotgun (WGS) entry which is preliminary data.</text>
</comment>